<evidence type="ECO:0000256" key="3">
    <source>
        <dbReference type="ARBA" id="ARBA00022723"/>
    </source>
</evidence>
<dbReference type="Pfam" id="PF00104">
    <property type="entry name" value="Hormone_recep"/>
    <property type="match status" value="1"/>
</dbReference>
<dbReference type="Pfam" id="PF00105">
    <property type="entry name" value="zf-C4"/>
    <property type="match status" value="1"/>
</dbReference>
<dbReference type="GO" id="GO:0003700">
    <property type="term" value="F:DNA-binding transcription factor activity"/>
    <property type="evidence" value="ECO:0007669"/>
    <property type="project" value="InterPro"/>
</dbReference>
<dbReference type="PROSITE" id="PS51843">
    <property type="entry name" value="NR_LBD"/>
    <property type="match status" value="1"/>
</dbReference>
<evidence type="ECO:0000313" key="15">
    <source>
        <dbReference type="EMBL" id="CAB3405714.1"/>
    </source>
</evidence>
<dbReference type="GO" id="GO:0005634">
    <property type="term" value="C:nucleus"/>
    <property type="evidence" value="ECO:0007669"/>
    <property type="project" value="UniProtKB-SubCell"/>
</dbReference>
<evidence type="ECO:0000256" key="7">
    <source>
        <dbReference type="ARBA" id="ARBA00023125"/>
    </source>
</evidence>
<keyword evidence="10 11" id="KW-0539">Nucleus</keyword>
<keyword evidence="4 11" id="KW-0863">Zinc-finger</keyword>
<feature type="compositionally biased region" description="Polar residues" evidence="12">
    <location>
        <begin position="1"/>
        <end position="23"/>
    </location>
</feature>
<dbReference type="SMART" id="SM00399">
    <property type="entry name" value="ZnF_C4"/>
    <property type="match status" value="1"/>
</dbReference>
<dbReference type="EMBL" id="CADEPM010000005">
    <property type="protein sequence ID" value="CAB3405714.1"/>
    <property type="molecule type" value="Genomic_DNA"/>
</dbReference>
<evidence type="ECO:0000256" key="5">
    <source>
        <dbReference type="ARBA" id="ARBA00022833"/>
    </source>
</evidence>
<gene>
    <name evidence="15" type="ORF">CBOVIS_LOCUS7878</name>
</gene>
<evidence type="ECO:0000256" key="2">
    <source>
        <dbReference type="ARBA" id="ARBA00005993"/>
    </source>
</evidence>
<evidence type="ECO:0000259" key="13">
    <source>
        <dbReference type="PROSITE" id="PS51030"/>
    </source>
</evidence>
<evidence type="ECO:0000256" key="6">
    <source>
        <dbReference type="ARBA" id="ARBA00023015"/>
    </source>
</evidence>
<dbReference type="GO" id="GO:0008270">
    <property type="term" value="F:zinc ion binding"/>
    <property type="evidence" value="ECO:0007669"/>
    <property type="project" value="UniProtKB-KW"/>
</dbReference>
<sequence length="578" mass="64836">MSTCPSQTTPIVNHTSPASISHDASNKLMPMVPSQQQLNAFSTSHFVHTESIFNIDMLPKQVGSPLDLFKIAKNEPSSSSNSQPGTPVQMDRRAVPACAICGTDSTGIHFGVDACAACSAFFRRTVVLDKRYVCNKGGNCVILKDSSSGQKCRACRFKKCLNAGMDRGSVQHRRDAIGKYSAGVKREHSPDIEFDAPKYNNIPSTSSNGYAVKSPEYPIRPQVIHQCHASTSRQCFSPQQPKSILHELIIRQNFVLEQRQIFYADRNLFDWFRKPLPLSKQPIHELTNFSNCMYHLWKVEPRLAADFINRNRYMDAIVEEDKVKIFRNFVVIRQAVEEPYITWIHGGLDKNWFVMPNMTYIDFNNAQKYLTNGALEGLNLDLETAKNLFVPSFLKAMDSVGNLMKNIEISETEFVILLGLVLFDPSIGGIQENTRQILSGIRDQLIQDVFIYYEDEENRNEPEIRIADLFMILSAIKVHAIKTSENMQLLRIFDLIPSDPCFNQMMESERPTNDFFTEMCMAAQMNGNAMTTSTSGVSVGEASIQISNNSIPTSTFPPEYAPTATVEIVATSGELNGS</sequence>
<name>A0A8S1F159_9PELO</name>
<dbReference type="PANTHER" id="PTHR46011">
    <property type="entry name" value="NUCLEAR HORMONE RECEPTOR FAMILY MEMBER NHR-86-RELATED"/>
    <property type="match status" value="1"/>
</dbReference>
<proteinExistence type="inferred from homology"/>
<comment type="similarity">
    <text evidence="2 11">Belongs to the nuclear hormone receptor family.</text>
</comment>
<dbReference type="InterPro" id="IPR001628">
    <property type="entry name" value="Znf_hrmn_rcpt"/>
</dbReference>
<dbReference type="SUPFAM" id="SSF57716">
    <property type="entry name" value="Glucocorticoid receptor-like (DNA-binding domain)"/>
    <property type="match status" value="1"/>
</dbReference>
<dbReference type="InterPro" id="IPR013088">
    <property type="entry name" value="Znf_NHR/GATA"/>
</dbReference>
<dbReference type="PROSITE" id="PS51030">
    <property type="entry name" value="NUCLEAR_REC_DBD_2"/>
    <property type="match status" value="1"/>
</dbReference>
<dbReference type="OrthoDB" id="5840137at2759"/>
<feature type="domain" description="NR LBD" evidence="14">
    <location>
        <begin position="257"/>
        <end position="509"/>
    </location>
</feature>
<dbReference type="CDD" id="cd06960">
    <property type="entry name" value="NR_DBD_HNF4A"/>
    <property type="match status" value="1"/>
</dbReference>
<dbReference type="Proteomes" id="UP000494206">
    <property type="component" value="Unassembled WGS sequence"/>
</dbReference>
<accession>A0A8S1F159</accession>
<evidence type="ECO:0000256" key="4">
    <source>
        <dbReference type="ARBA" id="ARBA00022771"/>
    </source>
</evidence>
<evidence type="ECO:0000256" key="10">
    <source>
        <dbReference type="ARBA" id="ARBA00023242"/>
    </source>
</evidence>
<evidence type="ECO:0000256" key="9">
    <source>
        <dbReference type="ARBA" id="ARBA00023170"/>
    </source>
</evidence>
<organism evidence="15 16">
    <name type="scientific">Caenorhabditis bovis</name>
    <dbReference type="NCBI Taxonomy" id="2654633"/>
    <lineage>
        <taxon>Eukaryota</taxon>
        <taxon>Metazoa</taxon>
        <taxon>Ecdysozoa</taxon>
        <taxon>Nematoda</taxon>
        <taxon>Chromadorea</taxon>
        <taxon>Rhabditida</taxon>
        <taxon>Rhabditina</taxon>
        <taxon>Rhabditomorpha</taxon>
        <taxon>Rhabditoidea</taxon>
        <taxon>Rhabditidae</taxon>
        <taxon>Peloderinae</taxon>
        <taxon>Caenorhabditis</taxon>
    </lineage>
</organism>
<evidence type="ECO:0000313" key="16">
    <source>
        <dbReference type="Proteomes" id="UP000494206"/>
    </source>
</evidence>
<dbReference type="InterPro" id="IPR035500">
    <property type="entry name" value="NHR-like_dom_sf"/>
</dbReference>
<dbReference type="SMART" id="SM00430">
    <property type="entry name" value="HOLI"/>
    <property type="match status" value="1"/>
</dbReference>
<evidence type="ECO:0000256" key="8">
    <source>
        <dbReference type="ARBA" id="ARBA00023163"/>
    </source>
</evidence>
<dbReference type="PANTHER" id="PTHR46011:SF16">
    <property type="entry name" value="NUCLEAR HORMONE RECEPTOR FAMILY MEMBER NHR-66"/>
    <property type="match status" value="1"/>
</dbReference>
<keyword evidence="5 11" id="KW-0862">Zinc</keyword>
<keyword evidence="16" id="KW-1185">Reference proteome</keyword>
<protein>
    <submittedName>
        <fullName evidence="15">Uncharacterized protein</fullName>
    </submittedName>
</protein>
<dbReference type="Gene3D" id="1.10.565.10">
    <property type="entry name" value="Retinoid X Receptor"/>
    <property type="match status" value="1"/>
</dbReference>
<dbReference type="SUPFAM" id="SSF48508">
    <property type="entry name" value="Nuclear receptor ligand-binding domain"/>
    <property type="match status" value="1"/>
</dbReference>
<keyword evidence="6 11" id="KW-0805">Transcription regulation</keyword>
<dbReference type="AlphaFoldDB" id="A0A8S1F159"/>
<dbReference type="InterPro" id="IPR049636">
    <property type="entry name" value="HNF4-like_DBD"/>
</dbReference>
<dbReference type="PROSITE" id="PS00031">
    <property type="entry name" value="NUCLEAR_REC_DBD_1"/>
    <property type="match status" value="1"/>
</dbReference>
<keyword evidence="7 11" id="KW-0238">DNA-binding</keyword>
<keyword evidence="8 11" id="KW-0804">Transcription</keyword>
<feature type="region of interest" description="Disordered" evidence="12">
    <location>
        <begin position="1"/>
        <end position="25"/>
    </location>
</feature>
<comment type="subcellular location">
    <subcellularLocation>
        <location evidence="1 11">Nucleus</location>
    </subcellularLocation>
</comment>
<comment type="caution">
    <text evidence="15">The sequence shown here is derived from an EMBL/GenBank/DDBJ whole genome shotgun (WGS) entry which is preliminary data.</text>
</comment>
<keyword evidence="3 11" id="KW-0479">Metal-binding</keyword>
<reference evidence="15 16" key="1">
    <citation type="submission" date="2020-04" db="EMBL/GenBank/DDBJ databases">
        <authorList>
            <person name="Laetsch R D."/>
            <person name="Stevens L."/>
            <person name="Kumar S."/>
            <person name="Blaxter L. M."/>
        </authorList>
    </citation>
    <scope>NUCLEOTIDE SEQUENCE [LARGE SCALE GENOMIC DNA]</scope>
</reference>
<keyword evidence="9 11" id="KW-0675">Receptor</keyword>
<evidence type="ECO:0000256" key="1">
    <source>
        <dbReference type="ARBA" id="ARBA00004123"/>
    </source>
</evidence>
<dbReference type="Gene3D" id="3.30.50.10">
    <property type="entry name" value="Erythroid Transcription Factor GATA-1, subunit A"/>
    <property type="match status" value="1"/>
</dbReference>
<evidence type="ECO:0000256" key="11">
    <source>
        <dbReference type="RuleBase" id="RU004334"/>
    </source>
</evidence>
<dbReference type="InterPro" id="IPR000536">
    <property type="entry name" value="Nucl_hrmn_rcpt_lig-bd"/>
</dbReference>
<dbReference type="PRINTS" id="PR00047">
    <property type="entry name" value="STROIDFINGER"/>
</dbReference>
<dbReference type="GO" id="GO:0000978">
    <property type="term" value="F:RNA polymerase II cis-regulatory region sequence-specific DNA binding"/>
    <property type="evidence" value="ECO:0007669"/>
    <property type="project" value="InterPro"/>
</dbReference>
<feature type="domain" description="Nuclear receptor" evidence="13">
    <location>
        <begin position="95"/>
        <end position="172"/>
    </location>
</feature>
<evidence type="ECO:0000259" key="14">
    <source>
        <dbReference type="PROSITE" id="PS51843"/>
    </source>
</evidence>
<evidence type="ECO:0000256" key="12">
    <source>
        <dbReference type="SAM" id="MobiDB-lite"/>
    </source>
</evidence>